<protein>
    <submittedName>
        <fullName evidence="1">Uncharacterized protein</fullName>
    </submittedName>
</protein>
<evidence type="ECO:0000313" key="1">
    <source>
        <dbReference type="EMBL" id="RPD65169.1"/>
    </source>
</evidence>
<organism evidence="1 2">
    <name type="scientific">Lentinus tigrinus ALCF2SS1-6</name>
    <dbReference type="NCBI Taxonomy" id="1328759"/>
    <lineage>
        <taxon>Eukaryota</taxon>
        <taxon>Fungi</taxon>
        <taxon>Dikarya</taxon>
        <taxon>Basidiomycota</taxon>
        <taxon>Agaricomycotina</taxon>
        <taxon>Agaricomycetes</taxon>
        <taxon>Polyporales</taxon>
        <taxon>Polyporaceae</taxon>
        <taxon>Lentinus</taxon>
    </lineage>
</organism>
<dbReference type="Proteomes" id="UP000313359">
    <property type="component" value="Unassembled WGS sequence"/>
</dbReference>
<dbReference type="EMBL" id="ML122252">
    <property type="protein sequence ID" value="RPD65169.1"/>
    <property type="molecule type" value="Genomic_DNA"/>
</dbReference>
<proteinExistence type="predicted"/>
<dbReference type="AlphaFoldDB" id="A0A5C2SPZ3"/>
<gene>
    <name evidence="1" type="ORF">L227DRAFT_203519</name>
</gene>
<accession>A0A5C2SPZ3</accession>
<name>A0A5C2SPZ3_9APHY</name>
<evidence type="ECO:0000313" key="2">
    <source>
        <dbReference type="Proteomes" id="UP000313359"/>
    </source>
</evidence>
<sequence length="103" mass="10840">MTDHGPAAKIWTSVATWVSIASLGLLLLSSATTPFSTLGSLSCLPFRCSSWSAVDTTARISRETGVKMCPGGLEEGSTRCGGTNTEAVSTLGKIACGWRWERT</sequence>
<reference evidence="1" key="1">
    <citation type="journal article" date="2018" name="Genome Biol. Evol.">
        <title>Genomics and development of Lentinus tigrinus, a white-rot wood-decaying mushroom with dimorphic fruiting bodies.</title>
        <authorList>
            <person name="Wu B."/>
            <person name="Xu Z."/>
            <person name="Knudson A."/>
            <person name="Carlson A."/>
            <person name="Chen N."/>
            <person name="Kovaka S."/>
            <person name="LaButti K."/>
            <person name="Lipzen A."/>
            <person name="Pennachio C."/>
            <person name="Riley R."/>
            <person name="Schakwitz W."/>
            <person name="Umezawa K."/>
            <person name="Ohm R.A."/>
            <person name="Grigoriev I.V."/>
            <person name="Nagy L.G."/>
            <person name="Gibbons J."/>
            <person name="Hibbett D."/>
        </authorList>
    </citation>
    <scope>NUCLEOTIDE SEQUENCE [LARGE SCALE GENOMIC DNA]</scope>
    <source>
        <strain evidence="1">ALCF2SS1-6</strain>
    </source>
</reference>
<keyword evidence="2" id="KW-1185">Reference proteome</keyword>